<dbReference type="EMBL" id="JAGSPB010000001">
    <property type="protein sequence ID" value="MBV7264795.1"/>
    <property type="molecule type" value="Genomic_DNA"/>
</dbReference>
<evidence type="ECO:0000313" key="2">
    <source>
        <dbReference type="Proteomes" id="UP000699975"/>
    </source>
</evidence>
<evidence type="ECO:0000313" key="1">
    <source>
        <dbReference type="EMBL" id="MBV7264795.1"/>
    </source>
</evidence>
<organism evidence="1 2">
    <name type="scientific">Erythrobacter ani</name>
    <dbReference type="NCBI Taxonomy" id="2827235"/>
    <lineage>
        <taxon>Bacteria</taxon>
        <taxon>Pseudomonadati</taxon>
        <taxon>Pseudomonadota</taxon>
        <taxon>Alphaproteobacteria</taxon>
        <taxon>Sphingomonadales</taxon>
        <taxon>Erythrobacteraceae</taxon>
        <taxon>Erythrobacter/Porphyrobacter group</taxon>
        <taxon>Erythrobacter</taxon>
    </lineage>
</organism>
<sequence>MGEANAMADDFTYDVARDSAGLPARVAIFADRPRMRAEIAEDLTGAGFRTVDGGEIAALLDGPITLLGDVVMVDCPVLDGSVLASLARLDMRIARSGAELIVVTSLEALDDIFAVLDQSRPQILVEPSRAERVVAVGRTLANVSGSRAREMSEEDRMALLRLSQQVDGIAQELDRISLSDAPKPQRLSDYKREFRGAGEPLPGDKGLGARSAYPPLPDPRMVRQMLAARQARARFFDGELFADPAWDMLLDLTAAHAEHKRVSVTSLCIAAGVPATTALRWVKQMVESGIFERVADRSDKRRAFIALSERSVEAMARYFAEVEIPLAQAA</sequence>
<reference evidence="1 2" key="1">
    <citation type="submission" date="2021-04" db="EMBL/GenBank/DDBJ databases">
        <authorList>
            <person name="Pira H."/>
            <person name="Risdian C."/>
            <person name="Wink J."/>
        </authorList>
    </citation>
    <scope>NUCLEOTIDE SEQUENCE [LARGE SCALE GENOMIC DNA]</scope>
    <source>
        <strain evidence="1 2">WH131</strain>
    </source>
</reference>
<gene>
    <name evidence="1" type="ORF">KCG45_01225</name>
</gene>
<dbReference type="Proteomes" id="UP000699975">
    <property type="component" value="Unassembled WGS sequence"/>
</dbReference>
<keyword evidence="2" id="KW-1185">Reference proteome</keyword>
<comment type="caution">
    <text evidence="1">The sequence shown here is derived from an EMBL/GenBank/DDBJ whole genome shotgun (WGS) entry which is preliminary data.</text>
</comment>
<proteinExistence type="predicted"/>
<accession>A0ABS6SIF8</accession>
<name>A0ABS6SIF8_9SPHN</name>
<protein>
    <submittedName>
        <fullName evidence="1">MarR family transcriptional regulator</fullName>
    </submittedName>
</protein>